<sequence length="1109" mass="122053">MRALLGATAVYFGAGVALAAGAAPAAALAQQARTFDIPAQPLPEALQAFGRQSGLRIAVDDGQVAGLRSVAVRGAMTPQAALRRMTSGLGVEHQFLADGAVVVRRPARSTPVATRRRVAYVPGEAGGDASNGSPAALEEVVVTARRMEERIIDVPVSVSAFSAQQLNDLKIEGGSELLRGVPNVSFSKDNFTGYNFAIRGVGTKAMSVTADPAVAISFNNTALLRNRLFEQEYFDVQRVEVLRGPQGTLYGRNATAGVVNMLPNAPKLGEFTAEAQGEVGNYDSRRARGFVNLPLGETLALRFAGALTQRDGFDFNTTTDQNVNGRDLWSTRVGALWKPNARFSANLLWEHFNEDDDRSRTGKQLCTRGAPPKDILWTDPSGASRTSPVFTRWTMDSLTPGCQNKSLYTDAAYGTPNGRGMPLVTGLITILPFTTRGGPDNDTYLFRMGIDPFGSASGRQSTDLREIATFYDPKFKAENDVVQLNLEFDLTPQLTLHSQTLYMEDSYYGSQDFFRYDPAPGLIANREGRALKADWNAWLGTPINGAGTFVDPQLGTLDRLAAVDISQSKSSQYSQEFRLQSSFDGRFNFNLGANYLKFKTQEDYYIFSNAFTMIAVQQNLSANYNPDCTPKTATAKPNACVYIDPNPIDKIDGQGHNYYRSLDLARTESWAVFGEGYFKLSDKLRMTAGLRYTEDTKSTIPVPTQLLAADSFWGGGTVGKGYPRGPEQTQNWSALTGRLAVDYKPDLSFTDDTLVYASYSRGYKAGGGNPPGPDWNEANSNYPKLPRTFDPEYVDAFELGTKNALQGGRLMLNASAFYYDYKDYQVSQFIDRSMHTETFDAKTWGLELEAAWTPVRNFRLDATLGWLQTRIASGETSVDVMDRLQGRTDYTVMRPWPTSPMTCIVPNEILGRYIQNLDVKQAASSSTGQIFIKMLCPGPTVFQNGFLPGSTWSNAYKDQWGPLVYNPLTYIDPVTGVHATNQGRGFSADLGGNSLPNAPELTFNLGAQYRINLPGSWDMTLRGDYYRQSDSFARVYNSEYDRLKSWQNVNLSATVVNREHDLALQVYVKNVLNDTPITDAYTGPDELGNFTNVFTLDPRIIGVSLRKGF</sequence>
<dbReference type="Gene3D" id="2.40.170.20">
    <property type="entry name" value="TonB-dependent receptor, beta-barrel domain"/>
    <property type="match status" value="2"/>
</dbReference>
<dbReference type="PROSITE" id="PS52016">
    <property type="entry name" value="TONB_DEPENDENT_REC_3"/>
    <property type="match status" value="1"/>
</dbReference>
<evidence type="ECO:0000256" key="9">
    <source>
        <dbReference type="ARBA" id="ARBA00023136"/>
    </source>
</evidence>
<evidence type="ECO:0000256" key="7">
    <source>
        <dbReference type="ARBA" id="ARBA00023065"/>
    </source>
</evidence>
<keyword evidence="7" id="KW-0406">Ion transport</keyword>
<keyword evidence="3 11" id="KW-1134">Transmembrane beta strand</keyword>
<dbReference type="InterPro" id="IPR011662">
    <property type="entry name" value="Secretin/TonB_short_N"/>
</dbReference>
<dbReference type="PANTHER" id="PTHR32552:SF81">
    <property type="entry name" value="TONB-DEPENDENT OUTER MEMBRANE RECEPTOR"/>
    <property type="match status" value="1"/>
</dbReference>
<evidence type="ECO:0000256" key="11">
    <source>
        <dbReference type="PROSITE-ProRule" id="PRU01360"/>
    </source>
</evidence>
<evidence type="ECO:0000256" key="5">
    <source>
        <dbReference type="ARBA" id="ARBA00022692"/>
    </source>
</evidence>
<evidence type="ECO:0000256" key="1">
    <source>
        <dbReference type="ARBA" id="ARBA00004571"/>
    </source>
</evidence>
<evidence type="ECO:0000256" key="12">
    <source>
        <dbReference type="RuleBase" id="RU003357"/>
    </source>
</evidence>
<dbReference type="InterPro" id="IPR036942">
    <property type="entry name" value="Beta-barrel_TonB_sf"/>
</dbReference>
<reference evidence="16 17" key="1">
    <citation type="submission" date="2018-04" db="EMBL/GenBank/DDBJ databases">
        <title>The genome sequence of Caulobacter sp. 736.</title>
        <authorList>
            <person name="Gao J."/>
            <person name="Sun J."/>
        </authorList>
    </citation>
    <scope>NUCLEOTIDE SEQUENCE [LARGE SCALE GENOMIC DNA]</scope>
    <source>
        <strain evidence="16 17">736</strain>
    </source>
</reference>
<dbReference type="InterPro" id="IPR012910">
    <property type="entry name" value="Plug_dom"/>
</dbReference>
<dbReference type="GO" id="GO:0009279">
    <property type="term" value="C:cell outer membrane"/>
    <property type="evidence" value="ECO:0007669"/>
    <property type="project" value="UniProtKB-SubCell"/>
</dbReference>
<dbReference type="Pfam" id="PF07660">
    <property type="entry name" value="STN"/>
    <property type="match status" value="1"/>
</dbReference>
<keyword evidence="10 11" id="KW-0998">Cell outer membrane</keyword>
<dbReference type="InterPro" id="IPR039426">
    <property type="entry name" value="TonB-dep_rcpt-like"/>
</dbReference>
<evidence type="ECO:0000256" key="10">
    <source>
        <dbReference type="ARBA" id="ARBA00023237"/>
    </source>
</evidence>
<dbReference type="Pfam" id="PF00593">
    <property type="entry name" value="TonB_dep_Rec_b-barrel"/>
    <property type="match status" value="2"/>
</dbReference>
<name>A0A2T9JHJ1_9CAUL</name>
<feature type="domain" description="Secretin/TonB short N-terminal" evidence="15">
    <location>
        <begin position="55"/>
        <end position="106"/>
    </location>
</feature>
<keyword evidence="8 12" id="KW-0798">TonB box</keyword>
<keyword evidence="14" id="KW-0732">Signal</keyword>
<dbReference type="InterPro" id="IPR000531">
    <property type="entry name" value="Beta-barrel_TonB"/>
</dbReference>
<organism evidence="16 17">
    <name type="scientific">Caulobacter radicis</name>
    <dbReference type="NCBI Taxonomy" id="2172650"/>
    <lineage>
        <taxon>Bacteria</taxon>
        <taxon>Pseudomonadati</taxon>
        <taxon>Pseudomonadota</taxon>
        <taxon>Alphaproteobacteria</taxon>
        <taxon>Caulobacterales</taxon>
        <taxon>Caulobacteraceae</taxon>
        <taxon>Caulobacter</taxon>
    </lineage>
</organism>
<evidence type="ECO:0000256" key="13">
    <source>
        <dbReference type="SAM" id="MobiDB-lite"/>
    </source>
</evidence>
<feature type="region of interest" description="Disordered" evidence="13">
    <location>
        <begin position="359"/>
        <end position="382"/>
    </location>
</feature>
<evidence type="ECO:0000256" key="3">
    <source>
        <dbReference type="ARBA" id="ARBA00022452"/>
    </source>
</evidence>
<keyword evidence="9 11" id="KW-0472">Membrane</keyword>
<comment type="subcellular location">
    <subcellularLocation>
        <location evidence="1 11">Cell outer membrane</location>
        <topology evidence="1 11">Multi-pass membrane protein</topology>
    </subcellularLocation>
</comment>
<evidence type="ECO:0000256" key="6">
    <source>
        <dbReference type="ARBA" id="ARBA00023004"/>
    </source>
</evidence>
<keyword evidence="5 11" id="KW-0812">Transmembrane</keyword>
<protein>
    <submittedName>
        <fullName evidence="16">TonB-dependent receptor</fullName>
    </submittedName>
</protein>
<feature type="chain" id="PRO_5015432412" evidence="14">
    <location>
        <begin position="20"/>
        <end position="1109"/>
    </location>
</feature>
<evidence type="ECO:0000256" key="4">
    <source>
        <dbReference type="ARBA" id="ARBA00022496"/>
    </source>
</evidence>
<dbReference type="SUPFAM" id="SSF56935">
    <property type="entry name" value="Porins"/>
    <property type="match status" value="1"/>
</dbReference>
<dbReference type="GO" id="GO:0006826">
    <property type="term" value="P:iron ion transport"/>
    <property type="evidence" value="ECO:0007669"/>
    <property type="project" value="UniProtKB-KW"/>
</dbReference>
<evidence type="ECO:0000256" key="2">
    <source>
        <dbReference type="ARBA" id="ARBA00022448"/>
    </source>
</evidence>
<comment type="similarity">
    <text evidence="11 12">Belongs to the TonB-dependent receptor family.</text>
</comment>
<evidence type="ECO:0000313" key="16">
    <source>
        <dbReference type="EMBL" id="PVM83157.1"/>
    </source>
</evidence>
<evidence type="ECO:0000259" key="15">
    <source>
        <dbReference type="SMART" id="SM00965"/>
    </source>
</evidence>
<dbReference type="EMBL" id="QDKP01000033">
    <property type="protein sequence ID" value="PVM83157.1"/>
    <property type="molecule type" value="Genomic_DNA"/>
</dbReference>
<proteinExistence type="inferred from homology"/>
<dbReference type="SMART" id="SM00965">
    <property type="entry name" value="STN"/>
    <property type="match status" value="1"/>
</dbReference>
<comment type="caution">
    <text evidence="16">The sequence shown here is derived from an EMBL/GenBank/DDBJ whole genome shotgun (WGS) entry which is preliminary data.</text>
</comment>
<keyword evidence="2 11" id="KW-0813">Transport</keyword>
<dbReference type="Gene3D" id="3.55.50.30">
    <property type="match status" value="1"/>
</dbReference>
<feature type="signal peptide" evidence="14">
    <location>
        <begin position="1"/>
        <end position="19"/>
    </location>
</feature>
<dbReference type="Proteomes" id="UP000244913">
    <property type="component" value="Unassembled WGS sequence"/>
</dbReference>
<accession>A0A2T9JHJ1</accession>
<keyword evidence="16" id="KW-0675">Receptor</keyword>
<dbReference type="PANTHER" id="PTHR32552">
    <property type="entry name" value="FERRICHROME IRON RECEPTOR-RELATED"/>
    <property type="match status" value="1"/>
</dbReference>
<keyword evidence="17" id="KW-1185">Reference proteome</keyword>
<evidence type="ECO:0000256" key="8">
    <source>
        <dbReference type="ARBA" id="ARBA00023077"/>
    </source>
</evidence>
<evidence type="ECO:0000313" key="17">
    <source>
        <dbReference type="Proteomes" id="UP000244913"/>
    </source>
</evidence>
<keyword evidence="6" id="KW-0408">Iron</keyword>
<gene>
    <name evidence="16" type="ORF">DDF65_09755</name>
</gene>
<dbReference type="Pfam" id="PF07715">
    <property type="entry name" value="Plug"/>
    <property type="match status" value="1"/>
</dbReference>
<dbReference type="AlphaFoldDB" id="A0A2T9JHJ1"/>
<keyword evidence="4" id="KW-0410">Iron transport</keyword>
<evidence type="ECO:0000256" key="14">
    <source>
        <dbReference type="SAM" id="SignalP"/>
    </source>
</evidence>